<name>A0A7C4KGU7_9CHLR</name>
<feature type="transmembrane region" description="Helical" evidence="1">
    <location>
        <begin position="7"/>
        <end position="30"/>
    </location>
</feature>
<protein>
    <submittedName>
        <fullName evidence="2">TIGR01906 family membrane protein</fullName>
    </submittedName>
</protein>
<reference evidence="2" key="1">
    <citation type="journal article" date="2020" name="mSystems">
        <title>Genome- and Community-Level Interaction Insights into Carbon Utilization and Element Cycling Functions of Hydrothermarchaeota in Hydrothermal Sediment.</title>
        <authorList>
            <person name="Zhou Z."/>
            <person name="Liu Y."/>
            <person name="Xu W."/>
            <person name="Pan J."/>
            <person name="Luo Z.H."/>
            <person name="Li M."/>
        </authorList>
    </citation>
    <scope>NUCLEOTIDE SEQUENCE [LARGE SCALE GENOMIC DNA]</scope>
    <source>
        <strain evidence="2">SpSt-573</strain>
    </source>
</reference>
<sequence length="219" mass="25822">MRTILRSLGLFLISLSVPFFLLMTVIRLLITPLYPQIEYRMPWFPSDPYGFSLEDRLRWSRVSIDYLLNDAGIEFLSNQRLPDGTPLYNERELNHMRDVKLLVQSMVTAWTILTSVYLILLAWAWRRGWLVDLLHAFRRAGWWTIGLVVLILVGVGVSFNWLFTMFHRLFFVGDTWLFRYSDSLIRLFPLPFWRDAFILMGALTLLGGFLLTRLPERSI</sequence>
<keyword evidence="1" id="KW-0812">Transmembrane</keyword>
<comment type="caution">
    <text evidence="2">The sequence shown here is derived from an EMBL/GenBank/DDBJ whole genome shotgun (WGS) entry which is preliminary data.</text>
</comment>
<gene>
    <name evidence="2" type="ORF">ENT37_05315</name>
</gene>
<keyword evidence="1" id="KW-1133">Transmembrane helix</keyword>
<dbReference type="NCBIfam" id="TIGR01906">
    <property type="entry name" value="integ_TIGR01906"/>
    <property type="match status" value="1"/>
</dbReference>
<organism evidence="2">
    <name type="scientific">Anaerolinea thermolimosa</name>
    <dbReference type="NCBI Taxonomy" id="229919"/>
    <lineage>
        <taxon>Bacteria</taxon>
        <taxon>Bacillati</taxon>
        <taxon>Chloroflexota</taxon>
        <taxon>Anaerolineae</taxon>
        <taxon>Anaerolineales</taxon>
        <taxon>Anaerolineaceae</taxon>
        <taxon>Anaerolinea</taxon>
    </lineage>
</organism>
<feature type="transmembrane region" description="Helical" evidence="1">
    <location>
        <begin position="191"/>
        <end position="211"/>
    </location>
</feature>
<accession>A0A7C4KGU7</accession>
<feature type="transmembrane region" description="Helical" evidence="1">
    <location>
        <begin position="101"/>
        <end position="125"/>
    </location>
</feature>
<dbReference type="Pfam" id="PF07314">
    <property type="entry name" value="Lit"/>
    <property type="match status" value="1"/>
</dbReference>
<dbReference type="AlphaFoldDB" id="A0A7C4KGU7"/>
<dbReference type="InterPro" id="IPR010178">
    <property type="entry name" value="Lit"/>
</dbReference>
<keyword evidence="1" id="KW-0472">Membrane</keyword>
<evidence type="ECO:0000313" key="2">
    <source>
        <dbReference type="EMBL" id="HGS21272.1"/>
    </source>
</evidence>
<proteinExistence type="predicted"/>
<dbReference type="EMBL" id="DSYK01000275">
    <property type="protein sequence ID" value="HGS21272.1"/>
    <property type="molecule type" value="Genomic_DNA"/>
</dbReference>
<evidence type="ECO:0000256" key="1">
    <source>
        <dbReference type="SAM" id="Phobius"/>
    </source>
</evidence>
<feature type="transmembrane region" description="Helical" evidence="1">
    <location>
        <begin position="145"/>
        <end position="171"/>
    </location>
</feature>